<dbReference type="SMART" id="SM00894">
    <property type="entry name" value="Excalibur"/>
    <property type="match status" value="1"/>
</dbReference>
<dbReference type="EMBL" id="JBFNXQ010000017">
    <property type="protein sequence ID" value="MEX5718296.1"/>
    <property type="molecule type" value="Genomic_DNA"/>
</dbReference>
<feature type="region of interest" description="Disordered" evidence="1">
    <location>
        <begin position="24"/>
        <end position="48"/>
    </location>
</feature>
<evidence type="ECO:0000259" key="2">
    <source>
        <dbReference type="SMART" id="SM00894"/>
    </source>
</evidence>
<dbReference type="InterPro" id="IPR008613">
    <property type="entry name" value="Excalibur_Ca-bd_domain"/>
</dbReference>
<comment type="caution">
    <text evidence="3">The sequence shown here is derived from an EMBL/GenBank/DDBJ whole genome shotgun (WGS) entry which is preliminary data.</text>
</comment>
<sequence>MPAPAPAPSGTYYANCDDVRAHGAAPIHPGDPGFRDAFDRDDDGVGCE</sequence>
<feature type="compositionally biased region" description="Acidic residues" evidence="1">
    <location>
        <begin position="39"/>
        <end position="48"/>
    </location>
</feature>
<keyword evidence="4" id="KW-1185">Reference proteome</keyword>
<accession>A0ABV3XF11</accession>
<dbReference type="RefSeq" id="WP_369205000.1">
    <property type="nucleotide sequence ID" value="NZ_JBFNXQ010000017.1"/>
</dbReference>
<dbReference type="Proteomes" id="UP001560045">
    <property type="component" value="Unassembled WGS sequence"/>
</dbReference>
<name>A0ABV3XF11_9ACTN</name>
<protein>
    <submittedName>
        <fullName evidence="3">Excalibur calcium-binding domain-containing protein</fullName>
    </submittedName>
</protein>
<evidence type="ECO:0000313" key="4">
    <source>
        <dbReference type="Proteomes" id="UP001560045"/>
    </source>
</evidence>
<dbReference type="Pfam" id="PF05901">
    <property type="entry name" value="Excalibur"/>
    <property type="match status" value="1"/>
</dbReference>
<gene>
    <name evidence="3" type="ORF">ABQ292_07915</name>
</gene>
<proteinExistence type="predicted"/>
<reference evidence="3 4" key="1">
    <citation type="submission" date="2024-06" db="EMBL/GenBank/DDBJ databases">
        <title>Draft genome sequence of Geodermatophilus badlandi, a novel member of the Geodermatophilaceae isolated from badland sedimentary rocks in the Red desert, Wyoming, USA.</title>
        <authorList>
            <person name="Ben Tekaya S."/>
            <person name="Nouioui I."/>
            <person name="Flores G.M."/>
            <person name="Shaal M.N."/>
            <person name="Bredoire F."/>
            <person name="Basile F."/>
            <person name="Van Diepen L."/>
            <person name="Ward N.L."/>
        </authorList>
    </citation>
    <scope>NUCLEOTIDE SEQUENCE [LARGE SCALE GENOMIC DNA]</scope>
    <source>
        <strain evidence="3 4">WL48A</strain>
    </source>
</reference>
<evidence type="ECO:0000313" key="3">
    <source>
        <dbReference type="EMBL" id="MEX5718296.1"/>
    </source>
</evidence>
<evidence type="ECO:0000256" key="1">
    <source>
        <dbReference type="SAM" id="MobiDB-lite"/>
    </source>
</evidence>
<organism evidence="3 4">
    <name type="scientific">Geodermatophilus maliterrae</name>
    <dbReference type="NCBI Taxonomy" id="3162531"/>
    <lineage>
        <taxon>Bacteria</taxon>
        <taxon>Bacillati</taxon>
        <taxon>Actinomycetota</taxon>
        <taxon>Actinomycetes</taxon>
        <taxon>Geodermatophilales</taxon>
        <taxon>Geodermatophilaceae</taxon>
        <taxon>Geodermatophilus</taxon>
    </lineage>
</organism>
<feature type="domain" description="Excalibur calcium-binding" evidence="2">
    <location>
        <begin position="12"/>
        <end position="48"/>
    </location>
</feature>